<keyword evidence="2" id="KW-0597">Phosphoprotein</keyword>
<sequence>MARPLASLPHARASAFKPPPLDGSLTMPQIYDWHLQNNPNHRLFVYARDDGSTRTICWREAVQAVHVGAKLLRDRFGWVPGRPKSHIVAILAPSDTISYWILYISCLRANYVAFPISPRNSPAAVAHLLNQVGVNYLFIGHDPAMQELANSAFEILKKQHPSAPVPYVSDVPLFEELSLTETETTSLPASGVLPYEFKGADAVECILHSSGSTAFPKPINWSNLTIMHYAMTPWYGERDLTNQVLALHTVPMYHGIVAVCGMVVSTFEPKKTPPIPTPGGLFRAAKTTNSDYIFCVPSFVEAWSREPEYIKWLATRSGVIYAGGPLNKEAGDYITSQGVSIFTAYGATEFGCISLFLLAKVGRDWEYFTFPDSIAVEMVPYGDDTFEMIVVSNEHLASPVVNRKVRGRDAYASSDLLKPHPFKPGYWKIFGRADDQIMHSTGEKTNPGPLETMMNQDPHVRVSVMFGRGRFQAGILVDPEPAFKFDPSDEVKLAEFRNLIWPTVIQMNKIAPQHSRLFKEMIIVSKPDKPFTYTAKMTARRQAVIADYDDEIATLYDDVEKTTSTVLKVQSLTEWDNASVLDFVRDVVKNVVVSGLHDDEDIFQRGCDSLQATWIRNTVLRLDTRRDTQNFVYDHPTISSLAQFIFAVASGEAASVSSADTLREMVAKYAGDFPNHAGGRALPPANAKVVLVTGTTGELGCYLLASLLADDNVARIYALNRASSQQLNLSDRQASALRDRGLDASILNSPKLSLLEADVRKPMFNLSSPTYEMIQESVTHVIHNAWPVDFNLALPSFEPSIKGLRNLVDFSLGSPFGSPPTLLYTSSIGVLQNIKTKTPLKETHVDADTSANGYSKSKWVSEQILAKAAELTPLKAVTVRVGQLSGGINGAWNVKEWVPALVQSGTVLGCTPDDSRGVSWIPVHNAAAAMVDLLEAPSTSIVHLTHPRPVAWTALGCIVASELGVPLVPYADWLSQLETTAQTGAHEAARPFRAARLLPFFRALMREDGECEAFGFPKLDMTNALSLSASLRSLSCQLGETDVKQWLSYWRSAGLFKDSVPALARIRVKLTQLTIPPPKTCGSSACKMHKRRKYLRPTAGGISTIRALRKLDATAYFF</sequence>
<keyword evidence="6" id="KW-1185">Reference proteome</keyword>
<dbReference type="InterPro" id="IPR036291">
    <property type="entry name" value="NAD(P)-bd_dom_sf"/>
</dbReference>
<evidence type="ECO:0000256" key="1">
    <source>
        <dbReference type="ARBA" id="ARBA00022450"/>
    </source>
</evidence>
<evidence type="ECO:0000313" key="5">
    <source>
        <dbReference type="EMBL" id="KAJ7204500.1"/>
    </source>
</evidence>
<evidence type="ECO:0008006" key="7">
    <source>
        <dbReference type="Google" id="ProtNLM"/>
    </source>
</evidence>
<protein>
    <recommendedName>
        <fullName evidence="7">Acetyl-CoA synthetase-like protein</fullName>
    </recommendedName>
</protein>
<dbReference type="SUPFAM" id="SSF51735">
    <property type="entry name" value="NAD(P)-binding Rossmann-fold domains"/>
    <property type="match status" value="1"/>
</dbReference>
<keyword evidence="1" id="KW-0596">Phosphopantetheine</keyword>
<evidence type="ECO:0000259" key="4">
    <source>
        <dbReference type="Pfam" id="PF07993"/>
    </source>
</evidence>
<dbReference type="PANTHER" id="PTHR43439">
    <property type="entry name" value="PHENYLACETATE-COENZYME A LIGASE"/>
    <property type="match status" value="1"/>
</dbReference>
<dbReference type="EMBL" id="JARJCW010000047">
    <property type="protein sequence ID" value="KAJ7204500.1"/>
    <property type="molecule type" value="Genomic_DNA"/>
</dbReference>
<comment type="caution">
    <text evidence="5">The sequence shown here is derived from an EMBL/GenBank/DDBJ whole genome shotgun (WGS) entry which is preliminary data.</text>
</comment>
<dbReference type="InterPro" id="IPR000873">
    <property type="entry name" value="AMP-dep_synth/lig_dom"/>
</dbReference>
<dbReference type="Pfam" id="PF00501">
    <property type="entry name" value="AMP-binding"/>
    <property type="match status" value="1"/>
</dbReference>
<name>A0AAD6Y817_9AGAR</name>
<dbReference type="SUPFAM" id="SSF56801">
    <property type="entry name" value="Acetyl-CoA synthetase-like"/>
    <property type="match status" value="1"/>
</dbReference>
<gene>
    <name evidence="5" type="ORF">GGX14DRAFT_460709</name>
</gene>
<dbReference type="Gene3D" id="3.40.50.720">
    <property type="entry name" value="NAD(P)-binding Rossmann-like Domain"/>
    <property type="match status" value="1"/>
</dbReference>
<feature type="domain" description="Thioester reductase (TE)" evidence="4">
    <location>
        <begin position="692"/>
        <end position="930"/>
    </location>
</feature>
<evidence type="ECO:0000256" key="2">
    <source>
        <dbReference type="ARBA" id="ARBA00022553"/>
    </source>
</evidence>
<evidence type="ECO:0000259" key="3">
    <source>
        <dbReference type="Pfam" id="PF00501"/>
    </source>
</evidence>
<dbReference type="Pfam" id="PF07993">
    <property type="entry name" value="NAD_binding_4"/>
    <property type="match status" value="1"/>
</dbReference>
<dbReference type="InterPro" id="IPR051414">
    <property type="entry name" value="Adenylate-forming_Reductase"/>
</dbReference>
<reference evidence="5" key="1">
    <citation type="submission" date="2023-03" db="EMBL/GenBank/DDBJ databases">
        <title>Massive genome expansion in bonnet fungi (Mycena s.s.) driven by repeated elements and novel gene families across ecological guilds.</title>
        <authorList>
            <consortium name="Lawrence Berkeley National Laboratory"/>
            <person name="Harder C.B."/>
            <person name="Miyauchi S."/>
            <person name="Viragh M."/>
            <person name="Kuo A."/>
            <person name="Thoen E."/>
            <person name="Andreopoulos B."/>
            <person name="Lu D."/>
            <person name="Skrede I."/>
            <person name="Drula E."/>
            <person name="Henrissat B."/>
            <person name="Morin E."/>
            <person name="Kohler A."/>
            <person name="Barry K."/>
            <person name="LaButti K."/>
            <person name="Morin E."/>
            <person name="Salamov A."/>
            <person name="Lipzen A."/>
            <person name="Mereny Z."/>
            <person name="Hegedus B."/>
            <person name="Baldrian P."/>
            <person name="Stursova M."/>
            <person name="Weitz H."/>
            <person name="Taylor A."/>
            <person name="Grigoriev I.V."/>
            <person name="Nagy L.G."/>
            <person name="Martin F."/>
            <person name="Kauserud H."/>
        </authorList>
    </citation>
    <scope>NUCLEOTIDE SEQUENCE</scope>
    <source>
        <strain evidence="5">9144</strain>
    </source>
</reference>
<dbReference type="Pfam" id="PF23562">
    <property type="entry name" value="AMP-binding_C_3"/>
    <property type="match status" value="1"/>
</dbReference>
<dbReference type="InterPro" id="IPR013120">
    <property type="entry name" value="FAR_NAD-bd"/>
</dbReference>
<feature type="domain" description="AMP-dependent synthetase/ligase" evidence="3">
    <location>
        <begin position="33"/>
        <end position="356"/>
    </location>
</feature>
<dbReference type="AlphaFoldDB" id="A0AAD6Y817"/>
<proteinExistence type="predicted"/>
<organism evidence="5 6">
    <name type="scientific">Mycena pura</name>
    <dbReference type="NCBI Taxonomy" id="153505"/>
    <lineage>
        <taxon>Eukaryota</taxon>
        <taxon>Fungi</taxon>
        <taxon>Dikarya</taxon>
        <taxon>Basidiomycota</taxon>
        <taxon>Agaricomycotina</taxon>
        <taxon>Agaricomycetes</taxon>
        <taxon>Agaricomycetidae</taxon>
        <taxon>Agaricales</taxon>
        <taxon>Marasmiineae</taxon>
        <taxon>Mycenaceae</taxon>
        <taxon>Mycena</taxon>
    </lineage>
</organism>
<dbReference type="Proteomes" id="UP001219525">
    <property type="component" value="Unassembled WGS sequence"/>
</dbReference>
<evidence type="ECO:0000313" key="6">
    <source>
        <dbReference type="Proteomes" id="UP001219525"/>
    </source>
</evidence>
<dbReference type="Gene3D" id="3.40.50.12780">
    <property type="entry name" value="N-terminal domain of ligase-like"/>
    <property type="match status" value="1"/>
</dbReference>
<dbReference type="PANTHER" id="PTHR43439:SF2">
    <property type="entry name" value="ENZYME, PUTATIVE (JCVI)-RELATED"/>
    <property type="match status" value="1"/>
</dbReference>
<dbReference type="InterPro" id="IPR042099">
    <property type="entry name" value="ANL_N_sf"/>
</dbReference>
<accession>A0AAD6Y817</accession>